<keyword evidence="4" id="KW-1185">Reference proteome</keyword>
<dbReference type="OrthoDB" id="609779at2"/>
<feature type="transmembrane region" description="Helical" evidence="1">
    <location>
        <begin position="175"/>
        <end position="194"/>
    </location>
</feature>
<dbReference type="RefSeq" id="WP_089890944.1">
    <property type="nucleotide sequence ID" value="NZ_FOJG01000001.1"/>
</dbReference>
<dbReference type="PANTHER" id="PTHR37305:SF1">
    <property type="entry name" value="MEMBRANE PROTEIN"/>
    <property type="match status" value="1"/>
</dbReference>
<dbReference type="EMBL" id="FOJG01000001">
    <property type="protein sequence ID" value="SEW14835.1"/>
    <property type="molecule type" value="Genomic_DNA"/>
</dbReference>
<dbReference type="Proteomes" id="UP000199310">
    <property type="component" value="Unassembled WGS sequence"/>
</dbReference>
<dbReference type="AlphaFoldDB" id="A0A1I0PKR7"/>
<keyword evidence="1" id="KW-1133">Transmembrane helix</keyword>
<feature type="transmembrane region" description="Helical" evidence="1">
    <location>
        <begin position="115"/>
        <end position="140"/>
    </location>
</feature>
<protein>
    <submittedName>
        <fullName evidence="3">ABC-2 type transport system permease protein</fullName>
    </submittedName>
</protein>
<keyword evidence="1" id="KW-0812">Transmembrane</keyword>
<feature type="domain" description="ABC-type uncharacterised transport system" evidence="2">
    <location>
        <begin position="459"/>
        <end position="694"/>
    </location>
</feature>
<organism evidence="3 4">
    <name type="scientific">Chitinophaga arvensicola</name>
    <dbReference type="NCBI Taxonomy" id="29529"/>
    <lineage>
        <taxon>Bacteria</taxon>
        <taxon>Pseudomonadati</taxon>
        <taxon>Bacteroidota</taxon>
        <taxon>Chitinophagia</taxon>
        <taxon>Chitinophagales</taxon>
        <taxon>Chitinophagaceae</taxon>
        <taxon>Chitinophaga</taxon>
    </lineage>
</organism>
<dbReference type="STRING" id="29529.SAMN04488122_0833"/>
<evidence type="ECO:0000256" key="1">
    <source>
        <dbReference type="SAM" id="Phobius"/>
    </source>
</evidence>
<name>A0A1I0PKR7_9BACT</name>
<keyword evidence="1" id="KW-0472">Membrane</keyword>
<dbReference type="InterPro" id="IPR029062">
    <property type="entry name" value="Class_I_gatase-like"/>
</dbReference>
<feature type="transmembrane region" description="Helical" evidence="1">
    <location>
        <begin position="12"/>
        <end position="37"/>
    </location>
</feature>
<accession>A0A1I0PKR7</accession>
<feature type="transmembrane region" description="Helical" evidence="1">
    <location>
        <begin position="260"/>
        <end position="278"/>
    </location>
</feature>
<sequence>MRKIFKIAKLELSILIYSPVVWLVLPIFLVLCSMNFIEALQGYRNALSLRPGSAGEITRNIFGMPAGLFVSIQQTLYLYLPILTMGIMSRETSSGSIKLLLSSPVKLRQIILGKYLAMVALGLAFMAILGLFAALGVYSIKDADAGMLTSGLFGLFLLICTYAAIGLFMSCLTNYQIVAAIATLAVFSALRFIGSVGQGTDFIRDLTYFLSISGRTDSMITGLISSKDVAYYIIIISLFLSLSVLYLKNQRELKTWKVKTGRYIALIVVVLIAGYLTSRPSLTGYLDLSAGKQMTISEPSQEIAKKINGKLKITTYVNILAPNPYALLPVFRNGDLESQSMYRRFIPGIENEYVYYYHEVTDSNLSVTKWNPNFQGIKNIHELAEKVALSSDLDIKDFMPAEQIDKLIDLRPEGYFQVRKLEYNGKSTFLRFYTNDEYGPYPFEREWMAALKRLTGDAPRILFVSGNNEAGITDKNDRAYTDILATRTRRGAMINQGFSVDTINLEQQAIPSKVDILVLADPTVSFSDTALQKLKQYINEGGNMLITTNPGRQAIINPVLAALNIQVKPGMLVNPDKDLAKDQIASVYATQATGIDQNVAMIQEAKRSVVLNGAAALAYSNAGPFEVQPLLQSPANGWNKVAPLDENAASLVFNDIAGDEKGVFPVSVTMKRKINNKEQRIIVSGDADYISNVEFSKETKAVRERQFSVDLLFRWLTNGNFPIPYDRPESKDTDLNVSKEQISVINIIVKFVLPALIVLAGIIVLFRRRSN</sequence>
<dbReference type="GO" id="GO:0005886">
    <property type="term" value="C:plasma membrane"/>
    <property type="evidence" value="ECO:0007669"/>
    <property type="project" value="UniProtKB-SubCell"/>
</dbReference>
<dbReference type="Pfam" id="PF09822">
    <property type="entry name" value="ABC_transp_aux"/>
    <property type="match status" value="1"/>
</dbReference>
<dbReference type="SUPFAM" id="SSF52317">
    <property type="entry name" value="Class I glutamine amidotransferase-like"/>
    <property type="match status" value="1"/>
</dbReference>
<feature type="transmembrane region" description="Helical" evidence="1">
    <location>
        <begin position="146"/>
        <end position="168"/>
    </location>
</feature>
<feature type="transmembrane region" description="Helical" evidence="1">
    <location>
        <begin position="747"/>
        <end position="766"/>
    </location>
</feature>
<dbReference type="PANTHER" id="PTHR37305">
    <property type="entry name" value="INTEGRAL MEMBRANE PROTEIN-RELATED"/>
    <property type="match status" value="1"/>
</dbReference>
<feature type="transmembrane region" description="Helical" evidence="1">
    <location>
        <begin position="229"/>
        <end position="248"/>
    </location>
</feature>
<dbReference type="Pfam" id="PF12679">
    <property type="entry name" value="ABC2_membrane_2"/>
    <property type="match status" value="1"/>
</dbReference>
<evidence type="ECO:0000259" key="2">
    <source>
        <dbReference type="Pfam" id="PF09822"/>
    </source>
</evidence>
<evidence type="ECO:0000313" key="4">
    <source>
        <dbReference type="Proteomes" id="UP000199310"/>
    </source>
</evidence>
<proteinExistence type="predicted"/>
<reference evidence="4" key="1">
    <citation type="submission" date="2016-10" db="EMBL/GenBank/DDBJ databases">
        <authorList>
            <person name="Varghese N."/>
            <person name="Submissions S."/>
        </authorList>
    </citation>
    <scope>NUCLEOTIDE SEQUENCE [LARGE SCALE GENOMIC DNA]</scope>
    <source>
        <strain evidence="4">DSM 3695</strain>
    </source>
</reference>
<dbReference type="GO" id="GO:0140359">
    <property type="term" value="F:ABC-type transporter activity"/>
    <property type="evidence" value="ECO:0007669"/>
    <property type="project" value="InterPro"/>
</dbReference>
<gene>
    <name evidence="3" type="ORF">SAMN04488122_0833</name>
</gene>
<dbReference type="InterPro" id="IPR019196">
    <property type="entry name" value="ABC_transp_unknown"/>
</dbReference>
<feature type="transmembrane region" description="Helical" evidence="1">
    <location>
        <begin position="57"/>
        <end position="80"/>
    </location>
</feature>
<evidence type="ECO:0000313" key="3">
    <source>
        <dbReference type="EMBL" id="SEW14835.1"/>
    </source>
</evidence>